<comment type="caution">
    <text evidence="2">The sequence shown here is derived from an EMBL/GenBank/DDBJ whole genome shotgun (WGS) entry which is preliminary data.</text>
</comment>
<dbReference type="EMBL" id="JAKKUT010000007">
    <property type="protein sequence ID" value="MDG2992050.1"/>
    <property type="molecule type" value="Genomic_DNA"/>
</dbReference>
<dbReference type="RefSeq" id="WP_277867973.1">
    <property type="nucleotide sequence ID" value="NZ_JAKKUT010000007.1"/>
</dbReference>
<evidence type="ECO:0000259" key="1">
    <source>
        <dbReference type="Pfam" id="PF08670"/>
    </source>
</evidence>
<organism evidence="2 3">
    <name type="scientific">Candidatus Synechococcus calcipolaris G9</name>
    <dbReference type="NCBI Taxonomy" id="1497997"/>
    <lineage>
        <taxon>Bacteria</taxon>
        <taxon>Bacillati</taxon>
        <taxon>Cyanobacteriota</taxon>
        <taxon>Cyanophyceae</taxon>
        <taxon>Synechococcales</taxon>
        <taxon>Synechococcaceae</taxon>
        <taxon>Synechococcus</taxon>
    </lineage>
</organism>
<accession>A0ABT6F2G0</accession>
<sequence length="158" mass="18152">MKLIPPWQDKWVIHHSLRLCQSFYHWTGRSLLPDHYPTDQALGEALFTLPQPVLSHGIEPDPILNYGNQAALNLWQLDWPTLRQMPSRLTAEPLLQAERQQRLAAAAAQGYTENYSGVRISTTGQRFQIENACIWVVLDEQGQRIGQAATFKDWRFLS</sequence>
<dbReference type="InterPro" id="IPR013978">
    <property type="entry name" value="MEKHLA"/>
</dbReference>
<feature type="domain" description="MEKHLA" evidence="1">
    <location>
        <begin position="14"/>
        <end position="156"/>
    </location>
</feature>
<evidence type="ECO:0000313" key="3">
    <source>
        <dbReference type="Proteomes" id="UP001154265"/>
    </source>
</evidence>
<name>A0ABT6F2G0_9SYNE</name>
<reference evidence="2" key="2">
    <citation type="submission" date="2022-01" db="EMBL/GenBank/DDBJ databases">
        <authorList>
            <person name="Zivanovic Y."/>
            <person name="Moreira D."/>
            <person name="Lopez-Garcia P."/>
        </authorList>
    </citation>
    <scope>NUCLEOTIDE SEQUENCE</scope>
    <source>
        <strain evidence="2">G9</strain>
    </source>
</reference>
<reference evidence="2" key="1">
    <citation type="journal article" date="2022" name="Genome Biol. Evol.">
        <title>A New Gene Family Diagnostic for Intracellular Biomineralization of Amorphous Ca Carbonates by Cyanobacteria.</title>
        <authorList>
            <person name="Benzerara K."/>
            <person name="Duprat E."/>
            <person name="Bitard-Feildel T."/>
            <person name="Caumes G."/>
            <person name="Cassier-Chauvat C."/>
            <person name="Chauvat F."/>
            <person name="Dezi M."/>
            <person name="Diop S.I."/>
            <person name="Gaschignard G."/>
            <person name="Gorgen S."/>
            <person name="Gugger M."/>
            <person name="Lopez-Garcia P."/>
            <person name="Millet M."/>
            <person name="Skouri-Panet F."/>
            <person name="Moreira D."/>
            <person name="Callebaut I."/>
        </authorList>
    </citation>
    <scope>NUCLEOTIDE SEQUENCE</scope>
    <source>
        <strain evidence="2">G9</strain>
    </source>
</reference>
<dbReference type="Pfam" id="PF08670">
    <property type="entry name" value="MEKHLA"/>
    <property type="match status" value="1"/>
</dbReference>
<gene>
    <name evidence="2" type="ORF">L3556_14085</name>
</gene>
<keyword evidence="3" id="KW-1185">Reference proteome</keyword>
<evidence type="ECO:0000313" key="2">
    <source>
        <dbReference type="EMBL" id="MDG2992050.1"/>
    </source>
</evidence>
<dbReference type="Proteomes" id="UP001154265">
    <property type="component" value="Unassembled WGS sequence"/>
</dbReference>
<proteinExistence type="predicted"/>
<protein>
    <submittedName>
        <fullName evidence="2">MEKHLA domain-containing protein</fullName>
    </submittedName>
</protein>